<reference evidence="4 5" key="1">
    <citation type="journal article" date="2020" name="Biotechnol. Biofuels">
        <title>New insights from the biogas microbiome by comprehensive genome-resolved metagenomics of nearly 1600 species originating from multiple anaerobic digesters.</title>
        <authorList>
            <person name="Campanaro S."/>
            <person name="Treu L."/>
            <person name="Rodriguez-R L.M."/>
            <person name="Kovalovszki A."/>
            <person name="Ziels R.M."/>
            <person name="Maus I."/>
            <person name="Zhu X."/>
            <person name="Kougias P.G."/>
            <person name="Basile A."/>
            <person name="Luo G."/>
            <person name="Schluter A."/>
            <person name="Konstantinidis K.T."/>
            <person name="Angelidaki I."/>
        </authorList>
    </citation>
    <scope>NUCLEOTIDE SEQUENCE [LARGE SCALE GENOMIC DNA]</scope>
    <source>
        <strain evidence="4">AS22ysBPME_79</strain>
    </source>
</reference>
<dbReference type="InterPro" id="IPR036291">
    <property type="entry name" value="NAD(P)-bd_dom_sf"/>
</dbReference>
<dbReference type="GO" id="GO:0006813">
    <property type="term" value="P:potassium ion transport"/>
    <property type="evidence" value="ECO:0007669"/>
    <property type="project" value="InterPro"/>
</dbReference>
<protein>
    <recommendedName>
        <fullName evidence="3">RCK N-terminal domain-containing protein</fullName>
    </recommendedName>
</protein>
<name>A0A7K4BYK9_9ARCH</name>
<proteinExistence type="predicted"/>
<dbReference type="AlphaFoldDB" id="A0A7K4BYK9"/>
<accession>A0A7K4BYK9</accession>
<evidence type="ECO:0000313" key="4">
    <source>
        <dbReference type="EMBL" id="NMA44327.1"/>
    </source>
</evidence>
<comment type="caution">
    <text evidence="4">The sequence shown here is derived from an EMBL/GenBank/DDBJ whole genome shotgun (WGS) entry which is preliminary data.</text>
</comment>
<feature type="domain" description="RCK N-terminal" evidence="3">
    <location>
        <begin position="1"/>
        <end position="119"/>
    </location>
</feature>
<dbReference type="PANTHER" id="PTHR43833">
    <property type="entry name" value="POTASSIUM CHANNEL PROTEIN 2-RELATED-RELATED"/>
    <property type="match status" value="1"/>
</dbReference>
<dbReference type="PROSITE" id="PS51201">
    <property type="entry name" value="RCK_N"/>
    <property type="match status" value="1"/>
</dbReference>
<sequence length="242" mass="27322">MRIVIVGNSILAVELTKLILKKNEDKITLVVKKKEEAMKLTSELNISVINSDPTNPDHLDELEIDKCDVFIAATDLEKENVLTAIYAKNAGAKKIYVSIENEESESILKKLGFIPLRAEEFAAQSIELMISRPRVSAIVNIHEGEFDIIEIEANRTELIGKKMGDAKGEHYTTIATYDGKFSFNKNEKIKENDILLVVIKAGNEKIAEKEITKKTGMIEKFTKKLMKNKTKQKKEKTIKVEN</sequence>
<organism evidence="4 5">
    <name type="scientific">Candidatus Iainarchaeum sp</name>
    <dbReference type="NCBI Taxonomy" id="3101447"/>
    <lineage>
        <taxon>Archaea</taxon>
        <taxon>Candidatus Iainarchaeota</taxon>
        <taxon>Candidatus Iainarchaeia</taxon>
        <taxon>Candidatus Iainarchaeales</taxon>
        <taxon>Candidatus Iainarchaeaceae</taxon>
        <taxon>Candidatus Iainarchaeum</taxon>
    </lineage>
</organism>
<keyword evidence="1" id="KW-0813">Transport</keyword>
<gene>
    <name evidence="4" type="ORF">GX950_00740</name>
</gene>
<dbReference type="Proteomes" id="UP000526302">
    <property type="component" value="Unassembled WGS sequence"/>
</dbReference>
<dbReference type="PANTHER" id="PTHR43833:SF5">
    <property type="entry name" value="TRK SYSTEM POTASSIUM UPTAKE PROTEIN TRKA"/>
    <property type="match status" value="1"/>
</dbReference>
<dbReference type="Gene3D" id="3.40.50.720">
    <property type="entry name" value="NAD(P)-binding Rossmann-like Domain"/>
    <property type="match status" value="1"/>
</dbReference>
<keyword evidence="2" id="KW-0406">Ion transport</keyword>
<dbReference type="SUPFAM" id="SSF51735">
    <property type="entry name" value="NAD(P)-binding Rossmann-fold domains"/>
    <property type="match status" value="1"/>
</dbReference>
<dbReference type="Pfam" id="PF02254">
    <property type="entry name" value="TrkA_N"/>
    <property type="match status" value="1"/>
</dbReference>
<dbReference type="InterPro" id="IPR050721">
    <property type="entry name" value="Trk_Ktr_HKT_K-transport"/>
</dbReference>
<evidence type="ECO:0000259" key="3">
    <source>
        <dbReference type="PROSITE" id="PS51201"/>
    </source>
</evidence>
<dbReference type="EMBL" id="JAAZKV010000007">
    <property type="protein sequence ID" value="NMA44327.1"/>
    <property type="molecule type" value="Genomic_DNA"/>
</dbReference>
<evidence type="ECO:0000313" key="5">
    <source>
        <dbReference type="Proteomes" id="UP000526302"/>
    </source>
</evidence>
<dbReference type="InterPro" id="IPR003148">
    <property type="entry name" value="RCK_N"/>
</dbReference>
<evidence type="ECO:0000256" key="1">
    <source>
        <dbReference type="ARBA" id="ARBA00022448"/>
    </source>
</evidence>
<evidence type="ECO:0000256" key="2">
    <source>
        <dbReference type="ARBA" id="ARBA00023065"/>
    </source>
</evidence>